<dbReference type="GO" id="GO:0010125">
    <property type="term" value="P:mycothiol biosynthetic process"/>
    <property type="evidence" value="ECO:0007669"/>
    <property type="project" value="UniProtKB-UniRule"/>
</dbReference>
<evidence type="ECO:0000256" key="2">
    <source>
        <dbReference type="ARBA" id="ARBA00022801"/>
    </source>
</evidence>
<dbReference type="Proteomes" id="UP000199086">
    <property type="component" value="Unassembled WGS sequence"/>
</dbReference>
<dbReference type="Gene3D" id="3.40.50.10320">
    <property type="entry name" value="LmbE-like"/>
    <property type="match status" value="1"/>
</dbReference>
<keyword evidence="2 4" id="KW-0378">Hydrolase</keyword>
<keyword evidence="3 4" id="KW-0862">Zinc</keyword>
<dbReference type="HAMAP" id="MF_01696">
    <property type="entry name" value="MshB"/>
    <property type="match status" value="1"/>
</dbReference>
<dbReference type="InterPro" id="IPR003737">
    <property type="entry name" value="GlcNAc_PI_deacetylase-related"/>
</dbReference>
<proteinExistence type="inferred from homology"/>
<evidence type="ECO:0000313" key="5">
    <source>
        <dbReference type="EMBL" id="SDB80045.1"/>
    </source>
</evidence>
<dbReference type="InterPro" id="IPR017810">
    <property type="entry name" value="Mycothiol_biosynthesis_MshB"/>
</dbReference>
<dbReference type="EC" id="3.5.1.103" evidence="4"/>
<keyword evidence="1 4" id="KW-0479">Metal-binding</keyword>
<sequence>MIEQTSAARRLLLVHAHPDDETLSNGVTMAKYVAEGAAVTLVTCTLGEEGEIVVDDLAHLSSDGEDVLGEHRLRELAEAMAALGVTDHVRLGGDHRFRDSGMSWAPDGTATVADATRDDSFHAADLLVAANELVRVIRDRRPQVLVTYDEFGGYGHPDHVQAHRVATYATALAAVPSHRPDLGPAWQVQRTLWTAMSRSQVAEVSGLLADKGLPEVLDGMPTEPDSPLFAGDEAIAVEVRAPEYVGAKMAALRAHRSQIRTDQGFMTLPEDIAGHFWAREHYRFAGGVPLPGEGWATDVFAGLDPDQQG</sequence>
<evidence type="ECO:0000256" key="3">
    <source>
        <dbReference type="ARBA" id="ARBA00022833"/>
    </source>
</evidence>
<feature type="binding site" evidence="4">
    <location>
        <position position="20"/>
    </location>
    <ligand>
        <name>Zn(2+)</name>
        <dbReference type="ChEBI" id="CHEBI:29105"/>
    </ligand>
</feature>
<dbReference type="Pfam" id="PF02585">
    <property type="entry name" value="PIG-L"/>
    <property type="match status" value="1"/>
</dbReference>
<feature type="binding site" evidence="4">
    <location>
        <position position="17"/>
    </location>
    <ligand>
        <name>Zn(2+)</name>
        <dbReference type="ChEBI" id="CHEBI:29105"/>
    </ligand>
</feature>
<dbReference type="NCBIfam" id="TIGR03445">
    <property type="entry name" value="mycothiol_MshB"/>
    <property type="match status" value="1"/>
</dbReference>
<dbReference type="InterPro" id="IPR024078">
    <property type="entry name" value="LmbE-like_dom_sf"/>
</dbReference>
<dbReference type="GO" id="GO:0035595">
    <property type="term" value="F:N-acetylglucosaminylinositol deacetylase activity"/>
    <property type="evidence" value="ECO:0007669"/>
    <property type="project" value="UniProtKB-EC"/>
</dbReference>
<keyword evidence="6" id="KW-1185">Reference proteome</keyword>
<dbReference type="SUPFAM" id="SSF102588">
    <property type="entry name" value="LmbE-like"/>
    <property type="match status" value="1"/>
</dbReference>
<name>A0A1G6GE69_9ACTN</name>
<dbReference type="EMBL" id="FMYF01000001">
    <property type="protein sequence ID" value="SDB80045.1"/>
    <property type="molecule type" value="Genomic_DNA"/>
</dbReference>
<comment type="cofactor">
    <cofactor evidence="4">
        <name>Zn(2+)</name>
        <dbReference type="ChEBI" id="CHEBI:29105"/>
    </cofactor>
    <text evidence="4">Binds 1 zinc ion per subunit.</text>
</comment>
<evidence type="ECO:0000313" key="6">
    <source>
        <dbReference type="Proteomes" id="UP000199086"/>
    </source>
</evidence>
<dbReference type="STRING" id="1577474.GA0111570_101319"/>
<comment type="catalytic activity">
    <reaction evidence="4">
        <text>1D-myo-inositol 2-acetamido-2-deoxy-alpha-D-glucopyranoside + H2O = 1D-myo-inositol 2-amino-2-deoxy-alpha-D-glucopyranoside + acetate</text>
        <dbReference type="Rhea" id="RHEA:26180"/>
        <dbReference type="ChEBI" id="CHEBI:15377"/>
        <dbReference type="ChEBI" id="CHEBI:30089"/>
        <dbReference type="ChEBI" id="CHEBI:52442"/>
        <dbReference type="ChEBI" id="CHEBI:58886"/>
        <dbReference type="EC" id="3.5.1.103"/>
    </reaction>
</comment>
<reference evidence="5 6" key="1">
    <citation type="submission" date="2016-06" db="EMBL/GenBank/DDBJ databases">
        <authorList>
            <person name="Olsen C.W."/>
            <person name="Carey S."/>
            <person name="Hinshaw L."/>
            <person name="Karasin A.I."/>
        </authorList>
    </citation>
    <scope>NUCLEOTIDE SEQUENCE [LARGE SCALE GENOMIC DNA]</scope>
    <source>
        <strain evidence="5 6">LZ-22</strain>
    </source>
</reference>
<dbReference type="AlphaFoldDB" id="A0A1G6GE69"/>
<organism evidence="5 6">
    <name type="scientific">Raineyella antarctica</name>
    <dbReference type="NCBI Taxonomy" id="1577474"/>
    <lineage>
        <taxon>Bacteria</taxon>
        <taxon>Bacillati</taxon>
        <taxon>Actinomycetota</taxon>
        <taxon>Actinomycetes</taxon>
        <taxon>Propionibacteriales</taxon>
        <taxon>Propionibacteriaceae</taxon>
        <taxon>Raineyella</taxon>
    </lineage>
</organism>
<comment type="function">
    <text evidence="4">Catalyzes the deacetylation of 1D-myo-inositol 2-acetamido-2-deoxy-alpha-D-glucopyranoside (GlcNAc-Ins) in the mycothiol biosynthesis pathway.</text>
</comment>
<comment type="similarity">
    <text evidence="4">Belongs to the MshB deacetylase family.</text>
</comment>
<evidence type="ECO:0000256" key="4">
    <source>
        <dbReference type="HAMAP-Rule" id="MF_01696"/>
    </source>
</evidence>
<feature type="binding site" evidence="4">
    <location>
        <position position="159"/>
    </location>
    <ligand>
        <name>Zn(2+)</name>
        <dbReference type="ChEBI" id="CHEBI:29105"/>
    </ligand>
</feature>
<gene>
    <name evidence="4" type="primary">mshB</name>
    <name evidence="5" type="ORF">GA0111570_101319</name>
</gene>
<dbReference type="GO" id="GO:0008270">
    <property type="term" value="F:zinc ion binding"/>
    <property type="evidence" value="ECO:0007669"/>
    <property type="project" value="UniProtKB-UniRule"/>
</dbReference>
<protein>
    <recommendedName>
        <fullName evidence="4">1D-myo-inositol 2-acetamido-2-deoxy-alpha-D-glucopyranoside deacetylase</fullName>
        <shortName evidence="4">GlcNAc-Ins deacetylase</shortName>
        <ecNumber evidence="4">3.5.1.103</ecNumber>
    </recommendedName>
    <alternativeName>
        <fullName evidence="4">N-acetyl-1-D-myo-inositol-2-amino-2-deoxy-alpha-D-glucopyranoside deacetylase</fullName>
    </alternativeName>
</protein>
<accession>A0A1G6GE69</accession>
<evidence type="ECO:0000256" key="1">
    <source>
        <dbReference type="ARBA" id="ARBA00022723"/>
    </source>
</evidence>
<dbReference type="PANTHER" id="PTHR12993">
    <property type="entry name" value="N-ACETYLGLUCOSAMINYL-PHOSPHATIDYLINOSITOL DE-N-ACETYLASE-RELATED"/>
    <property type="match status" value="1"/>
</dbReference>
<dbReference type="RefSeq" id="WP_245702971.1">
    <property type="nucleotide sequence ID" value="NZ_FMYF01000001.1"/>
</dbReference>
<dbReference type="PANTHER" id="PTHR12993:SF26">
    <property type="entry name" value="1D-MYO-INOSITOL 2-ACETAMIDO-2-DEOXY-ALPHA-D-GLUCOPYRANOSIDE DEACETYLASE"/>
    <property type="match status" value="1"/>
</dbReference>